<dbReference type="SUPFAM" id="SSF90123">
    <property type="entry name" value="ABC transporter transmembrane region"/>
    <property type="match status" value="1"/>
</dbReference>
<gene>
    <name evidence="4" type="ORF">EYZ11_003182</name>
</gene>
<name>A0A4S3JR31_9EURO</name>
<comment type="caution">
    <text evidence="4">The sequence shown here is derived from an EMBL/GenBank/DDBJ whole genome shotgun (WGS) entry which is preliminary data.</text>
</comment>
<evidence type="ECO:0000313" key="5">
    <source>
        <dbReference type="Proteomes" id="UP000308092"/>
    </source>
</evidence>
<dbReference type="AlphaFoldDB" id="A0A4S3JR31"/>
<evidence type="ECO:0000256" key="3">
    <source>
        <dbReference type="ARBA" id="ARBA00023136"/>
    </source>
</evidence>
<sequence>MTEVLQGIRQVKFAGLERKWEAKINQLRNNELQAQQTSFNWQVIYVTLHLLAANVSIKRMADFSGFNVEKEGVTASENIQFISATLSYHSPTSRKKVGTLQDINPLIGSDTRRV</sequence>
<dbReference type="GO" id="GO:0005524">
    <property type="term" value="F:ATP binding"/>
    <property type="evidence" value="ECO:0007669"/>
    <property type="project" value="InterPro"/>
</dbReference>
<evidence type="ECO:0000313" key="4">
    <source>
        <dbReference type="EMBL" id="THC97348.1"/>
    </source>
</evidence>
<dbReference type="InterPro" id="IPR036640">
    <property type="entry name" value="ABC1_TM_sf"/>
</dbReference>
<reference evidence="4 5" key="1">
    <citation type="submission" date="2019-03" db="EMBL/GenBank/DDBJ databases">
        <title>The genome sequence of a newly discovered highly antifungal drug resistant Aspergillus species, Aspergillus tanneri NIH 1004.</title>
        <authorList>
            <person name="Mounaud S."/>
            <person name="Singh I."/>
            <person name="Joardar V."/>
            <person name="Pakala S."/>
            <person name="Pakala S."/>
            <person name="Venepally P."/>
            <person name="Hoover J."/>
            <person name="Nierman W."/>
            <person name="Chung J."/>
            <person name="Losada L."/>
        </authorList>
    </citation>
    <scope>NUCLEOTIDE SEQUENCE [LARGE SCALE GENOMIC DNA]</scope>
    <source>
        <strain evidence="4 5">NIH1004</strain>
    </source>
</reference>
<dbReference type="Gene3D" id="1.20.1560.10">
    <property type="entry name" value="ABC transporter type 1, transmembrane domain"/>
    <property type="match status" value="1"/>
</dbReference>
<organism evidence="4 5">
    <name type="scientific">Aspergillus tanneri</name>
    <dbReference type="NCBI Taxonomy" id="1220188"/>
    <lineage>
        <taxon>Eukaryota</taxon>
        <taxon>Fungi</taxon>
        <taxon>Dikarya</taxon>
        <taxon>Ascomycota</taxon>
        <taxon>Pezizomycotina</taxon>
        <taxon>Eurotiomycetes</taxon>
        <taxon>Eurotiomycetidae</taxon>
        <taxon>Eurotiales</taxon>
        <taxon>Aspergillaceae</taxon>
        <taxon>Aspergillus</taxon>
        <taxon>Aspergillus subgen. Circumdati</taxon>
    </lineage>
</organism>
<protein>
    <submittedName>
        <fullName evidence="4">Uncharacterized protein</fullName>
    </submittedName>
</protein>
<evidence type="ECO:0000256" key="1">
    <source>
        <dbReference type="ARBA" id="ARBA00022692"/>
    </source>
</evidence>
<keyword evidence="3" id="KW-0472">Membrane</keyword>
<keyword evidence="5" id="KW-1185">Reference proteome</keyword>
<keyword evidence="2" id="KW-1133">Transmembrane helix</keyword>
<keyword evidence="1" id="KW-0812">Transmembrane</keyword>
<proteinExistence type="predicted"/>
<evidence type="ECO:0000256" key="2">
    <source>
        <dbReference type="ARBA" id="ARBA00022989"/>
    </source>
</evidence>
<dbReference type="Proteomes" id="UP000308092">
    <property type="component" value="Unassembled WGS sequence"/>
</dbReference>
<dbReference type="STRING" id="1220188.A0A4S3JR31"/>
<dbReference type="GO" id="GO:0016020">
    <property type="term" value="C:membrane"/>
    <property type="evidence" value="ECO:0007669"/>
    <property type="project" value="InterPro"/>
</dbReference>
<accession>A0A4S3JR31</accession>
<dbReference type="EMBL" id="SOSA01000078">
    <property type="protein sequence ID" value="THC97348.1"/>
    <property type="molecule type" value="Genomic_DNA"/>
</dbReference>
<dbReference type="VEuPathDB" id="FungiDB:EYZ11_003182"/>